<feature type="compositionally biased region" description="Polar residues" evidence="1">
    <location>
        <begin position="1"/>
        <end position="10"/>
    </location>
</feature>
<comment type="caution">
    <text evidence="2">The sequence shown here is derived from an EMBL/GenBank/DDBJ whole genome shotgun (WGS) entry which is preliminary data.</text>
</comment>
<evidence type="ECO:0000256" key="1">
    <source>
        <dbReference type="SAM" id="MobiDB-lite"/>
    </source>
</evidence>
<organism evidence="2 3">
    <name type="scientific">Mucilaginibacter lutimaris</name>
    <dbReference type="NCBI Taxonomy" id="931629"/>
    <lineage>
        <taxon>Bacteria</taxon>
        <taxon>Pseudomonadati</taxon>
        <taxon>Bacteroidota</taxon>
        <taxon>Sphingobacteriia</taxon>
        <taxon>Sphingobacteriales</taxon>
        <taxon>Sphingobacteriaceae</taxon>
        <taxon>Mucilaginibacter</taxon>
    </lineage>
</organism>
<feature type="compositionally biased region" description="Acidic residues" evidence="1">
    <location>
        <begin position="26"/>
        <end position="54"/>
    </location>
</feature>
<sequence length="80" mass="9265">MQFASQQPDQDNNEDFADDLNLTPPAEEDAALEGDWQDEEDEDFDDQMEFEEDMREIRTDDDLGEPDPEDADHMPNGDEK</sequence>
<protein>
    <recommendedName>
        <fullName evidence="4">DNA primase</fullName>
    </recommendedName>
</protein>
<feature type="compositionally biased region" description="Basic and acidic residues" evidence="1">
    <location>
        <begin position="71"/>
        <end position="80"/>
    </location>
</feature>
<evidence type="ECO:0000313" key="3">
    <source>
        <dbReference type="Proteomes" id="UP001597073"/>
    </source>
</evidence>
<keyword evidence="3" id="KW-1185">Reference proteome</keyword>
<dbReference type="RefSeq" id="WP_377141875.1">
    <property type="nucleotide sequence ID" value="NZ_JBHTIA010000005.1"/>
</dbReference>
<name>A0ABW2ZG18_9SPHI</name>
<reference evidence="3" key="1">
    <citation type="journal article" date="2019" name="Int. J. Syst. Evol. Microbiol.">
        <title>The Global Catalogue of Microorganisms (GCM) 10K type strain sequencing project: providing services to taxonomists for standard genome sequencing and annotation.</title>
        <authorList>
            <consortium name="The Broad Institute Genomics Platform"/>
            <consortium name="The Broad Institute Genome Sequencing Center for Infectious Disease"/>
            <person name="Wu L."/>
            <person name="Ma J."/>
        </authorList>
    </citation>
    <scope>NUCLEOTIDE SEQUENCE [LARGE SCALE GENOMIC DNA]</scope>
    <source>
        <strain evidence="3">CCUG 60742</strain>
    </source>
</reference>
<evidence type="ECO:0008006" key="4">
    <source>
        <dbReference type="Google" id="ProtNLM"/>
    </source>
</evidence>
<gene>
    <name evidence="2" type="ORF">ACFQZI_09820</name>
</gene>
<accession>A0ABW2ZG18</accession>
<dbReference type="EMBL" id="JBHTIA010000005">
    <property type="protein sequence ID" value="MFD0765151.1"/>
    <property type="molecule type" value="Genomic_DNA"/>
</dbReference>
<dbReference type="Proteomes" id="UP001597073">
    <property type="component" value="Unassembled WGS sequence"/>
</dbReference>
<proteinExistence type="predicted"/>
<feature type="region of interest" description="Disordered" evidence="1">
    <location>
        <begin position="1"/>
        <end position="80"/>
    </location>
</feature>
<evidence type="ECO:0000313" key="2">
    <source>
        <dbReference type="EMBL" id="MFD0765151.1"/>
    </source>
</evidence>